<dbReference type="PATRIC" id="fig|146537.3.peg.4846"/>
<protein>
    <submittedName>
        <fullName evidence="3">IstB-like ATP-binding protein</fullName>
    </submittedName>
</protein>
<evidence type="ECO:0000313" key="3">
    <source>
        <dbReference type="EMBL" id="GAP49742.1"/>
    </source>
</evidence>
<name>A0A0K8PPE5_STRAJ</name>
<dbReference type="AlphaFoldDB" id="A0A0K8PPE5"/>
<dbReference type="Pfam" id="PF01695">
    <property type="entry name" value="IstB_IS21"/>
    <property type="match status" value="1"/>
</dbReference>
<accession>A0A0K8PPE5</accession>
<proteinExistence type="predicted"/>
<evidence type="ECO:0000259" key="2">
    <source>
        <dbReference type="Pfam" id="PF01695"/>
    </source>
</evidence>
<reference evidence="3" key="1">
    <citation type="journal article" date="2015" name="Genome Announc.">
        <title>Draft Genome Sequence of Thiostrepton-Producing Streptomyces azureus ATCC 14921.</title>
        <authorList>
            <person name="Sakihara K."/>
            <person name="Maeda J."/>
            <person name="Tashiro K."/>
            <person name="Fujino Y."/>
            <person name="Kuhara S."/>
            <person name="Ohshima T."/>
            <person name="Ogata S."/>
            <person name="Doi K."/>
        </authorList>
    </citation>
    <scope>NUCLEOTIDE SEQUENCE [LARGE SCALE GENOMIC DNA]</scope>
    <source>
        <strain evidence="3">ATCC14921</strain>
    </source>
</reference>
<keyword evidence="3" id="KW-0067">ATP-binding</keyword>
<dbReference type="InterPro" id="IPR027417">
    <property type="entry name" value="P-loop_NTPase"/>
</dbReference>
<dbReference type="GO" id="GO:0005524">
    <property type="term" value="F:ATP binding"/>
    <property type="evidence" value="ECO:0007669"/>
    <property type="project" value="UniProtKB-KW"/>
</dbReference>
<evidence type="ECO:0000313" key="4">
    <source>
        <dbReference type="Proteomes" id="UP000053859"/>
    </source>
</evidence>
<evidence type="ECO:0000256" key="1">
    <source>
        <dbReference type="SAM" id="MobiDB-lite"/>
    </source>
</evidence>
<keyword evidence="4" id="KW-1185">Reference proteome</keyword>
<feature type="region of interest" description="Disordered" evidence="1">
    <location>
        <begin position="51"/>
        <end position="136"/>
    </location>
</feature>
<keyword evidence="3" id="KW-0547">Nucleotide-binding</keyword>
<dbReference type="InterPro" id="IPR002611">
    <property type="entry name" value="IstB_ATP-bd"/>
</dbReference>
<feature type="domain" description="IstB-like ATP-binding" evidence="2">
    <location>
        <begin position="2"/>
        <end position="66"/>
    </location>
</feature>
<dbReference type="Gene3D" id="3.40.50.300">
    <property type="entry name" value="P-loop containing nucleotide triphosphate hydrolases"/>
    <property type="match status" value="1"/>
</dbReference>
<feature type="compositionally biased region" description="Low complexity" evidence="1">
    <location>
        <begin position="73"/>
        <end position="92"/>
    </location>
</feature>
<gene>
    <name evidence="3" type="ORF">SAZU_4604</name>
</gene>
<organism evidence="3 4">
    <name type="scientific">Streptomyces azureus</name>
    <dbReference type="NCBI Taxonomy" id="146537"/>
    <lineage>
        <taxon>Bacteria</taxon>
        <taxon>Bacillati</taxon>
        <taxon>Actinomycetota</taxon>
        <taxon>Actinomycetes</taxon>
        <taxon>Kitasatosporales</taxon>
        <taxon>Streptomycetaceae</taxon>
        <taxon>Streptomyces</taxon>
    </lineage>
</organism>
<dbReference type="EMBL" id="DF968310">
    <property type="protein sequence ID" value="GAP49742.1"/>
    <property type="molecule type" value="Genomic_DNA"/>
</dbReference>
<dbReference type="Proteomes" id="UP000053859">
    <property type="component" value="Unassembled WGS sequence"/>
</dbReference>
<sequence>MNELVEAADEKQLNKTLARYGRVDLLCIDELGYMEPARHDAELLFQVVTEHEEKNSVTIASKESFGGGRRRSPTPVSARPSATASPSTAPSSKPAPTPTDLPGLGHVLNMPRRAEGEASQPLRPKGHLLRRSDNTR</sequence>